<keyword evidence="2" id="KW-1185">Reference proteome</keyword>
<proteinExistence type="predicted"/>
<evidence type="ECO:0000313" key="2">
    <source>
        <dbReference type="Proteomes" id="UP000036987"/>
    </source>
</evidence>
<sequence length="21" mass="2343">MGKMDGLLKVVFLMVNISMCI</sequence>
<dbReference type="EMBL" id="LFYR01000626">
    <property type="protein sequence ID" value="KMZ72477.1"/>
    <property type="molecule type" value="Genomic_DNA"/>
</dbReference>
<protein>
    <submittedName>
        <fullName evidence="1">Uncharacterized protein</fullName>
    </submittedName>
</protein>
<accession>A0A0K9PW38</accession>
<dbReference type="Proteomes" id="UP000036987">
    <property type="component" value="Unassembled WGS sequence"/>
</dbReference>
<name>A0A0K9PW38_ZOSMR</name>
<evidence type="ECO:0000313" key="1">
    <source>
        <dbReference type="EMBL" id="KMZ72477.1"/>
    </source>
</evidence>
<organism evidence="1 2">
    <name type="scientific">Zostera marina</name>
    <name type="common">Eelgrass</name>
    <dbReference type="NCBI Taxonomy" id="29655"/>
    <lineage>
        <taxon>Eukaryota</taxon>
        <taxon>Viridiplantae</taxon>
        <taxon>Streptophyta</taxon>
        <taxon>Embryophyta</taxon>
        <taxon>Tracheophyta</taxon>
        <taxon>Spermatophyta</taxon>
        <taxon>Magnoliopsida</taxon>
        <taxon>Liliopsida</taxon>
        <taxon>Zosteraceae</taxon>
        <taxon>Zostera</taxon>
    </lineage>
</organism>
<dbReference type="AlphaFoldDB" id="A0A0K9PW38"/>
<comment type="caution">
    <text evidence="1">The sequence shown here is derived from an EMBL/GenBank/DDBJ whole genome shotgun (WGS) entry which is preliminary data.</text>
</comment>
<gene>
    <name evidence="1" type="ORF">ZOSMA_163G00220</name>
</gene>
<reference evidence="2" key="1">
    <citation type="journal article" date="2016" name="Nature">
        <title>The genome of the seagrass Zostera marina reveals angiosperm adaptation to the sea.</title>
        <authorList>
            <person name="Olsen J.L."/>
            <person name="Rouze P."/>
            <person name="Verhelst B."/>
            <person name="Lin Y.-C."/>
            <person name="Bayer T."/>
            <person name="Collen J."/>
            <person name="Dattolo E."/>
            <person name="De Paoli E."/>
            <person name="Dittami S."/>
            <person name="Maumus F."/>
            <person name="Michel G."/>
            <person name="Kersting A."/>
            <person name="Lauritano C."/>
            <person name="Lohaus R."/>
            <person name="Toepel M."/>
            <person name="Tonon T."/>
            <person name="Vanneste K."/>
            <person name="Amirebrahimi M."/>
            <person name="Brakel J."/>
            <person name="Bostroem C."/>
            <person name="Chovatia M."/>
            <person name="Grimwood J."/>
            <person name="Jenkins J.W."/>
            <person name="Jueterbock A."/>
            <person name="Mraz A."/>
            <person name="Stam W.T."/>
            <person name="Tice H."/>
            <person name="Bornberg-Bauer E."/>
            <person name="Green P.J."/>
            <person name="Pearson G.A."/>
            <person name="Procaccini G."/>
            <person name="Duarte C.M."/>
            <person name="Schmutz J."/>
            <person name="Reusch T.B.H."/>
            <person name="Van de Peer Y."/>
        </authorList>
    </citation>
    <scope>NUCLEOTIDE SEQUENCE [LARGE SCALE GENOMIC DNA]</scope>
    <source>
        <strain evidence="2">cv. Finnish</strain>
    </source>
</reference>